<protein>
    <recommendedName>
        <fullName evidence="3">SMI1 / KNR4 family</fullName>
    </recommendedName>
</protein>
<dbReference type="InterPro" id="IPR037883">
    <property type="entry name" value="Knr4/Smi1-like_sf"/>
</dbReference>
<proteinExistence type="predicted"/>
<reference evidence="1 2" key="1">
    <citation type="submission" date="2016-03" db="EMBL/GenBank/DDBJ databases">
        <authorList>
            <consortium name="Pathogen Informatics"/>
        </authorList>
    </citation>
    <scope>NUCLEOTIDE SEQUENCE [LARGE SCALE GENOMIC DNA]</scope>
    <source>
        <strain evidence="1 2">NCTC13364</strain>
    </source>
</reference>
<evidence type="ECO:0008006" key="3">
    <source>
        <dbReference type="Google" id="ProtNLM"/>
    </source>
</evidence>
<dbReference type="Proteomes" id="UP000077037">
    <property type="component" value="Unassembled WGS sequence"/>
</dbReference>
<name>A0A157NWY3_9BORD</name>
<dbReference type="SUPFAM" id="SSF160631">
    <property type="entry name" value="SMI1/KNR4-like"/>
    <property type="match status" value="1"/>
</dbReference>
<accession>A0A157NWY3</accession>
<evidence type="ECO:0000313" key="1">
    <source>
        <dbReference type="EMBL" id="SAI25803.1"/>
    </source>
</evidence>
<dbReference type="Gene3D" id="3.40.1580.10">
    <property type="entry name" value="SMI1/KNR4-like"/>
    <property type="match status" value="1"/>
</dbReference>
<organism evidence="1 2">
    <name type="scientific">Bordetella ansorpii</name>
    <dbReference type="NCBI Taxonomy" id="288768"/>
    <lineage>
        <taxon>Bacteria</taxon>
        <taxon>Pseudomonadati</taxon>
        <taxon>Pseudomonadota</taxon>
        <taxon>Betaproteobacteria</taxon>
        <taxon>Burkholderiales</taxon>
        <taxon>Alcaligenaceae</taxon>
        <taxon>Bordetella</taxon>
    </lineage>
</organism>
<dbReference type="AlphaFoldDB" id="A0A157NWY3"/>
<dbReference type="EMBL" id="FKBS01000014">
    <property type="protein sequence ID" value="SAI25803.1"/>
    <property type="molecule type" value="Genomic_DNA"/>
</dbReference>
<sequence length="102" mass="10979">MAWADGGEGRFADVYLSFWSASDILDLNRDYQIARYLGAQVLAIGSDGGPICFLLDYRLSETPMFCSVNFGDLDPADIRIIAPSFGAALARALAGGTDPDRL</sequence>
<evidence type="ECO:0000313" key="2">
    <source>
        <dbReference type="Proteomes" id="UP000077037"/>
    </source>
</evidence>
<gene>
    <name evidence="1" type="ORF">SAMEA1982600_02030</name>
</gene>